<gene>
    <name evidence="2" type="ORF">N868_09695</name>
</gene>
<dbReference type="AlphaFoldDB" id="A0A0A0BXU6"/>
<name>A0A0A0BXU6_9CELL</name>
<dbReference type="Proteomes" id="UP000029839">
    <property type="component" value="Unassembled WGS sequence"/>
</dbReference>
<proteinExistence type="predicted"/>
<organism evidence="2 3">
    <name type="scientific">Cellulomonas carbonis T26</name>
    <dbReference type="NCBI Taxonomy" id="947969"/>
    <lineage>
        <taxon>Bacteria</taxon>
        <taxon>Bacillati</taxon>
        <taxon>Actinomycetota</taxon>
        <taxon>Actinomycetes</taxon>
        <taxon>Micrococcales</taxon>
        <taxon>Cellulomonadaceae</taxon>
        <taxon>Cellulomonas</taxon>
    </lineage>
</organism>
<feature type="region of interest" description="Disordered" evidence="1">
    <location>
        <begin position="121"/>
        <end position="150"/>
    </location>
</feature>
<evidence type="ECO:0000313" key="3">
    <source>
        <dbReference type="Proteomes" id="UP000029839"/>
    </source>
</evidence>
<sequence>MSTTDPVPAATTPALTACSLCSGETLGDGDAPGGQMARLRAIEEAGLARLALVECLDECERGDVVVVRPSPHGRRCGGRPVWFEQLAGPERSEALARWLGSGGPGVASLPDELAPVRIERSRDADDDAGSAAGEPGTAAPGTGAAGQAAGVTTDASACCIPAHH</sequence>
<protein>
    <recommendedName>
        <fullName evidence="4">(2Fe-2S) ferredoxin domain-containing protein</fullName>
    </recommendedName>
</protein>
<accession>A0A0A0BXU6</accession>
<reference evidence="2 3" key="1">
    <citation type="submission" date="2013-08" db="EMBL/GenBank/DDBJ databases">
        <title>Genome sequencing of Cellulomonas carbonis T26.</title>
        <authorList>
            <person name="Chen F."/>
            <person name="Li Y."/>
            <person name="Wang G."/>
        </authorList>
    </citation>
    <scope>NUCLEOTIDE SEQUENCE [LARGE SCALE GENOMIC DNA]</scope>
    <source>
        <strain evidence="2 3">T26</strain>
    </source>
</reference>
<evidence type="ECO:0000313" key="2">
    <source>
        <dbReference type="EMBL" id="KGM12532.1"/>
    </source>
</evidence>
<evidence type="ECO:0008006" key="4">
    <source>
        <dbReference type="Google" id="ProtNLM"/>
    </source>
</evidence>
<comment type="caution">
    <text evidence="2">The sequence shown here is derived from an EMBL/GenBank/DDBJ whole genome shotgun (WGS) entry which is preliminary data.</text>
</comment>
<evidence type="ECO:0000256" key="1">
    <source>
        <dbReference type="SAM" id="MobiDB-lite"/>
    </source>
</evidence>
<dbReference type="RefSeq" id="WP_188484521.1">
    <property type="nucleotide sequence ID" value="NZ_AXCY01000003.1"/>
</dbReference>
<keyword evidence="3" id="KW-1185">Reference proteome</keyword>
<reference evidence="2 3" key="2">
    <citation type="journal article" date="2015" name="Stand. Genomic Sci.">
        <title>Draft genome sequence of Cellulomonas carbonis T26(T) and comparative analysis of six Cellulomonas genomes.</title>
        <authorList>
            <person name="Zhuang W."/>
            <person name="Zhang S."/>
            <person name="Xia X."/>
            <person name="Wang G."/>
        </authorList>
    </citation>
    <scope>NUCLEOTIDE SEQUENCE [LARGE SCALE GENOMIC DNA]</scope>
    <source>
        <strain evidence="2 3">T26</strain>
    </source>
</reference>
<dbReference type="EMBL" id="AXCY01000003">
    <property type="protein sequence ID" value="KGM12532.1"/>
    <property type="molecule type" value="Genomic_DNA"/>
</dbReference>
<feature type="compositionally biased region" description="Low complexity" evidence="1">
    <location>
        <begin position="129"/>
        <end position="150"/>
    </location>
</feature>